<feature type="compositionally biased region" description="Low complexity" evidence="2">
    <location>
        <begin position="438"/>
        <end position="460"/>
    </location>
</feature>
<reference evidence="3" key="1">
    <citation type="submission" date="2021-01" db="EMBL/GenBank/DDBJ databases">
        <authorList>
            <person name="Corre E."/>
            <person name="Pelletier E."/>
            <person name="Niang G."/>
            <person name="Scheremetjew M."/>
            <person name="Finn R."/>
            <person name="Kale V."/>
            <person name="Holt S."/>
            <person name="Cochrane G."/>
            <person name="Meng A."/>
            <person name="Brown T."/>
            <person name="Cohen L."/>
        </authorList>
    </citation>
    <scope>NUCLEOTIDE SEQUENCE</scope>
    <source>
        <strain evidence="3">MM31A-1</strain>
    </source>
</reference>
<sequence>MENATSRYDAMEVSYERMSANAFAEIGNNAFQKPSALSVHESPCNRQSDKYQHAATSSEEQWFHDDRAKLRSEYSFKCSSPKGKISHADLQALFLKSEGSLQEIPNRSPRNRKLASMQEHNNWVSTTSASSAASPKSQNLAILKSVSSLSPRCSPKHSPDNKSVDFTTELKNGDEKVDPQLARLQQKVAILSKLHKIVYDMDDVSLGDDDMTATTAGDSFAGKSLSTAGDSLLGEFVSSDASVSTSIECDGGEISESEATLDSPDSKSKSFIKISTDEEKTKIYNHGEHIAQAKPRIETSRATTPMTRHNTSVDCVKKNIPMSPSLRVTPQARGGKTPYRPSFTPRSTCKTAARLPTTPRTTQRKSAPPPMVSPAYKDFKAKKIAKAKNDKTTFRFENLYEYGKDLLKFNQERVQRHQELKNERYGPTLKIPPRIRSDSVTSASTSTSASRSKSASAYRSKPVLTPVSTRSNATPSRMRIPSPLNITVTSPRYKKTYPKTDPNTFRFDNLHEYGKGLQKAKRERRMQQELKEKQRAIEMELQFKRRQAAKMKKVRELTRSENVSNRLYNAGTFVNNINKSNMDGKVRREEIARKAKLREFERRKAFRC</sequence>
<gene>
    <name evidence="3" type="ORF">CDEB00056_LOCUS8324</name>
</gene>
<feature type="coiled-coil region" evidence="1">
    <location>
        <begin position="517"/>
        <end position="547"/>
    </location>
</feature>
<proteinExistence type="predicted"/>
<evidence type="ECO:0000256" key="2">
    <source>
        <dbReference type="SAM" id="MobiDB-lite"/>
    </source>
</evidence>
<evidence type="ECO:0000313" key="3">
    <source>
        <dbReference type="EMBL" id="CAE0463483.1"/>
    </source>
</evidence>
<evidence type="ECO:0008006" key="4">
    <source>
        <dbReference type="Google" id="ProtNLM"/>
    </source>
</evidence>
<dbReference type="AlphaFoldDB" id="A0A7S3Q295"/>
<accession>A0A7S3Q295</accession>
<dbReference type="EMBL" id="HBIO01010739">
    <property type="protein sequence ID" value="CAE0463483.1"/>
    <property type="molecule type" value="Transcribed_RNA"/>
</dbReference>
<protein>
    <recommendedName>
        <fullName evidence="4">ALMS motif domain-containing protein</fullName>
    </recommendedName>
</protein>
<feature type="compositionally biased region" description="Low complexity" evidence="2">
    <location>
        <begin position="351"/>
        <end position="361"/>
    </location>
</feature>
<name>A0A7S3Q295_9STRA</name>
<organism evidence="3">
    <name type="scientific">Chaetoceros debilis</name>
    <dbReference type="NCBI Taxonomy" id="122233"/>
    <lineage>
        <taxon>Eukaryota</taxon>
        <taxon>Sar</taxon>
        <taxon>Stramenopiles</taxon>
        <taxon>Ochrophyta</taxon>
        <taxon>Bacillariophyta</taxon>
        <taxon>Coscinodiscophyceae</taxon>
        <taxon>Chaetocerotophycidae</taxon>
        <taxon>Chaetocerotales</taxon>
        <taxon>Chaetocerotaceae</taxon>
        <taxon>Chaetoceros</taxon>
    </lineage>
</organism>
<feature type="region of interest" description="Disordered" evidence="2">
    <location>
        <begin position="418"/>
        <end position="484"/>
    </location>
</feature>
<evidence type="ECO:0000256" key="1">
    <source>
        <dbReference type="SAM" id="Coils"/>
    </source>
</evidence>
<feature type="compositionally biased region" description="Polar residues" evidence="2">
    <location>
        <begin position="466"/>
        <end position="475"/>
    </location>
</feature>
<feature type="region of interest" description="Disordered" evidence="2">
    <location>
        <begin position="323"/>
        <end position="374"/>
    </location>
</feature>
<keyword evidence="1" id="KW-0175">Coiled coil</keyword>